<evidence type="ECO:0000313" key="7">
    <source>
        <dbReference type="EMBL" id="POZ52702.1"/>
    </source>
</evidence>
<dbReference type="InterPro" id="IPR050397">
    <property type="entry name" value="Env_Response_Regulators"/>
</dbReference>
<dbReference type="InterPro" id="IPR018488">
    <property type="entry name" value="cNMP-bd_CS"/>
</dbReference>
<protein>
    <submittedName>
        <fullName evidence="6">Crp/Fnr family transcriptional regulator</fullName>
    </submittedName>
</protein>
<dbReference type="EMBL" id="PGFZ01000002">
    <property type="protein sequence ID" value="POZ52702.1"/>
    <property type="molecule type" value="Genomic_DNA"/>
</dbReference>
<evidence type="ECO:0000256" key="2">
    <source>
        <dbReference type="ARBA" id="ARBA00023125"/>
    </source>
</evidence>
<dbReference type="PANTHER" id="PTHR24567:SF74">
    <property type="entry name" value="HTH-TYPE TRANSCRIPTIONAL REGULATOR ARCR"/>
    <property type="match status" value="1"/>
</dbReference>
<dbReference type="InterPro" id="IPR000595">
    <property type="entry name" value="cNMP-bd_dom"/>
</dbReference>
<feature type="domain" description="HTH crp-type" evidence="5">
    <location>
        <begin position="142"/>
        <end position="211"/>
    </location>
</feature>
<dbReference type="InterPro" id="IPR036388">
    <property type="entry name" value="WH-like_DNA-bd_sf"/>
</dbReference>
<organism evidence="6 8">
    <name type="scientific">Methylovulum psychrotolerans</name>
    <dbReference type="NCBI Taxonomy" id="1704499"/>
    <lineage>
        <taxon>Bacteria</taxon>
        <taxon>Pseudomonadati</taxon>
        <taxon>Pseudomonadota</taxon>
        <taxon>Gammaproteobacteria</taxon>
        <taxon>Methylococcales</taxon>
        <taxon>Methylococcaceae</taxon>
        <taxon>Methylovulum</taxon>
    </lineage>
</organism>
<dbReference type="PROSITE" id="PS50042">
    <property type="entry name" value="CNMP_BINDING_3"/>
    <property type="match status" value="1"/>
</dbReference>
<dbReference type="OrthoDB" id="6881322at2"/>
<dbReference type="InterPro" id="IPR036390">
    <property type="entry name" value="WH_DNA-bd_sf"/>
</dbReference>
<dbReference type="Pfam" id="PF13545">
    <property type="entry name" value="HTH_Crp_2"/>
    <property type="match status" value="1"/>
</dbReference>
<keyword evidence="2" id="KW-0238">DNA-binding</keyword>
<dbReference type="GO" id="GO:0003700">
    <property type="term" value="F:DNA-binding transcription factor activity"/>
    <property type="evidence" value="ECO:0007669"/>
    <property type="project" value="TreeGrafter"/>
</dbReference>
<dbReference type="CDD" id="cd00038">
    <property type="entry name" value="CAP_ED"/>
    <property type="match status" value="1"/>
</dbReference>
<dbReference type="PROSITE" id="PS00889">
    <property type="entry name" value="CNMP_BINDING_2"/>
    <property type="match status" value="1"/>
</dbReference>
<evidence type="ECO:0000259" key="5">
    <source>
        <dbReference type="PROSITE" id="PS51063"/>
    </source>
</evidence>
<dbReference type="EMBL" id="CP022129">
    <property type="protein sequence ID" value="ASF44610.1"/>
    <property type="molecule type" value="Genomic_DNA"/>
</dbReference>
<dbReference type="SUPFAM" id="SSF51206">
    <property type="entry name" value="cAMP-binding domain-like"/>
    <property type="match status" value="1"/>
</dbReference>
<evidence type="ECO:0000313" key="6">
    <source>
        <dbReference type="EMBL" id="ASF44610.1"/>
    </source>
</evidence>
<dbReference type="InterPro" id="IPR014710">
    <property type="entry name" value="RmlC-like_jellyroll"/>
</dbReference>
<sequence>MLENVPLFESLSPEDRSELELGIHTQYFTRGAILVGQGEASNNLLYIVLSGKLKVFMSNDEGREVLLDYLQEGDTFGELSLFDDEPRSATVMTVEDCRIGLFPRAYLFTCLQNNPNIAIELLKTVIKRMRNTTEQVSSLALLDIYGRIAKVLTNMAKPQDDGRLVTDNLTHQELSTMVGCSREMVTRILNDLKRGGYVGIDNHRIEIKNRLPLRW</sequence>
<evidence type="ECO:0000313" key="8">
    <source>
        <dbReference type="Proteomes" id="UP000197019"/>
    </source>
</evidence>
<reference evidence="7 9" key="2">
    <citation type="submission" date="2017-11" db="EMBL/GenBank/DDBJ databases">
        <title>Draft Genome Sequence of Methylobacter psychrotolerans Sph1T, an Obligate Methanotroph from Low-Temperature Environments.</title>
        <authorList>
            <person name="Oshkin I.Y."/>
            <person name="Miroshnikov K."/>
            <person name="Belova S.E."/>
            <person name="Korzhenkov A."/>
            <person name="Toshchakov S.V."/>
            <person name="Dedysh S.N."/>
        </authorList>
    </citation>
    <scope>NUCLEOTIDE SEQUENCE [LARGE SCALE GENOMIC DNA]</scope>
    <source>
        <strain evidence="7 9">Sph1</strain>
    </source>
</reference>
<dbReference type="Gene3D" id="1.10.10.10">
    <property type="entry name" value="Winged helix-like DNA-binding domain superfamily/Winged helix DNA-binding domain"/>
    <property type="match status" value="1"/>
</dbReference>
<dbReference type="InterPro" id="IPR012318">
    <property type="entry name" value="HTH_CRP"/>
</dbReference>
<dbReference type="Proteomes" id="UP000237423">
    <property type="component" value="Unassembled WGS sequence"/>
</dbReference>
<accession>A0A1Z4BTQ4</accession>
<dbReference type="SMART" id="SM00100">
    <property type="entry name" value="cNMP"/>
    <property type="match status" value="1"/>
</dbReference>
<dbReference type="Pfam" id="PF00027">
    <property type="entry name" value="cNMP_binding"/>
    <property type="match status" value="1"/>
</dbReference>
<reference evidence="6 8" key="1">
    <citation type="submission" date="2017-06" db="EMBL/GenBank/DDBJ databases">
        <title>Genome Sequencing of the methanotroph Methylovulum psychrotolerants str. HV10-M2 isolated from a high-altitude environment.</title>
        <authorList>
            <person name="Mateos-Rivera A."/>
        </authorList>
    </citation>
    <scope>NUCLEOTIDE SEQUENCE [LARGE SCALE GENOMIC DNA]</scope>
    <source>
        <strain evidence="6 8">HV10_M2</strain>
    </source>
</reference>
<feature type="domain" description="Cyclic nucleotide-binding" evidence="4">
    <location>
        <begin position="7"/>
        <end position="128"/>
    </location>
</feature>
<dbReference type="Proteomes" id="UP000197019">
    <property type="component" value="Chromosome"/>
</dbReference>
<evidence type="ECO:0000259" key="4">
    <source>
        <dbReference type="PROSITE" id="PS50042"/>
    </source>
</evidence>
<dbReference type="SUPFAM" id="SSF46785">
    <property type="entry name" value="Winged helix' DNA-binding domain"/>
    <property type="match status" value="1"/>
</dbReference>
<evidence type="ECO:0000256" key="3">
    <source>
        <dbReference type="ARBA" id="ARBA00023163"/>
    </source>
</evidence>
<keyword evidence="3" id="KW-0804">Transcription</keyword>
<dbReference type="AlphaFoldDB" id="A0A1Z4BTQ4"/>
<dbReference type="PANTHER" id="PTHR24567">
    <property type="entry name" value="CRP FAMILY TRANSCRIPTIONAL REGULATORY PROTEIN"/>
    <property type="match status" value="1"/>
</dbReference>
<evidence type="ECO:0000313" key="9">
    <source>
        <dbReference type="Proteomes" id="UP000237423"/>
    </source>
</evidence>
<dbReference type="Gene3D" id="2.60.120.10">
    <property type="entry name" value="Jelly Rolls"/>
    <property type="match status" value="1"/>
</dbReference>
<dbReference type="InterPro" id="IPR018490">
    <property type="entry name" value="cNMP-bd_dom_sf"/>
</dbReference>
<evidence type="ECO:0000256" key="1">
    <source>
        <dbReference type="ARBA" id="ARBA00023015"/>
    </source>
</evidence>
<dbReference type="SMART" id="SM00419">
    <property type="entry name" value="HTH_CRP"/>
    <property type="match status" value="1"/>
</dbReference>
<keyword evidence="1" id="KW-0805">Transcription regulation</keyword>
<dbReference type="GO" id="GO:0005829">
    <property type="term" value="C:cytosol"/>
    <property type="evidence" value="ECO:0007669"/>
    <property type="project" value="TreeGrafter"/>
</dbReference>
<name>A0A1Z4BTQ4_9GAMM</name>
<gene>
    <name evidence="7" type="ORF">AADEFJLK_01309</name>
    <name evidence="6" type="ORF">CEK71_00200</name>
</gene>
<dbReference type="KEGG" id="mpsy:CEK71_00200"/>
<proteinExistence type="predicted"/>
<keyword evidence="8" id="KW-1185">Reference proteome</keyword>
<dbReference type="GO" id="GO:0003677">
    <property type="term" value="F:DNA binding"/>
    <property type="evidence" value="ECO:0007669"/>
    <property type="project" value="UniProtKB-KW"/>
</dbReference>
<dbReference type="RefSeq" id="WP_088617493.1">
    <property type="nucleotide sequence ID" value="NZ_CP022129.1"/>
</dbReference>
<dbReference type="PROSITE" id="PS51063">
    <property type="entry name" value="HTH_CRP_2"/>
    <property type="match status" value="1"/>
</dbReference>